<reference evidence="7" key="1">
    <citation type="submission" date="2022-10" db="EMBL/GenBank/DDBJ databases">
        <title>The complete genomes of actinobacterial strains from the NBC collection.</title>
        <authorList>
            <person name="Joergensen T.S."/>
            <person name="Alvarez Arevalo M."/>
            <person name="Sterndorff E.B."/>
            <person name="Faurdal D."/>
            <person name="Vuksanovic O."/>
            <person name="Mourched A.-S."/>
            <person name="Charusanti P."/>
            <person name="Shaw S."/>
            <person name="Blin K."/>
            <person name="Weber T."/>
        </authorList>
    </citation>
    <scope>NUCLEOTIDE SEQUENCE</scope>
    <source>
        <strain evidence="7">NBC_00668</strain>
    </source>
</reference>
<accession>A0ABZ1XF57</accession>
<evidence type="ECO:0000256" key="5">
    <source>
        <dbReference type="RuleBase" id="RU003476"/>
    </source>
</evidence>
<evidence type="ECO:0000313" key="8">
    <source>
        <dbReference type="Proteomes" id="UP001432060"/>
    </source>
</evidence>
<dbReference type="PANTHER" id="PTHR43222">
    <property type="entry name" value="NUDIX HYDROLASE 23"/>
    <property type="match status" value="1"/>
</dbReference>
<dbReference type="Pfam" id="PF00293">
    <property type="entry name" value="NUDIX"/>
    <property type="match status" value="1"/>
</dbReference>
<gene>
    <name evidence="7" type="ORF">OG515_07970</name>
</gene>
<protein>
    <submittedName>
        <fullName evidence="7">NUDIX domain-containing protein</fullName>
    </submittedName>
</protein>
<evidence type="ECO:0000256" key="3">
    <source>
        <dbReference type="ARBA" id="ARBA00022801"/>
    </source>
</evidence>
<dbReference type="InterPro" id="IPR020476">
    <property type="entry name" value="Nudix_hydrolase"/>
</dbReference>
<evidence type="ECO:0000256" key="2">
    <source>
        <dbReference type="ARBA" id="ARBA00005582"/>
    </source>
</evidence>
<proteinExistence type="inferred from homology"/>
<evidence type="ECO:0000256" key="4">
    <source>
        <dbReference type="ARBA" id="ARBA00022842"/>
    </source>
</evidence>
<dbReference type="InterPro" id="IPR000086">
    <property type="entry name" value="NUDIX_hydrolase_dom"/>
</dbReference>
<dbReference type="InterPro" id="IPR020084">
    <property type="entry name" value="NUDIX_hydrolase_CS"/>
</dbReference>
<dbReference type="EMBL" id="CP109019">
    <property type="protein sequence ID" value="WUT82143.1"/>
    <property type="molecule type" value="Genomic_DNA"/>
</dbReference>
<dbReference type="PRINTS" id="PR00502">
    <property type="entry name" value="NUDIXFAMILY"/>
</dbReference>
<comment type="similarity">
    <text evidence="2 5">Belongs to the Nudix hydrolase family.</text>
</comment>
<evidence type="ECO:0000259" key="6">
    <source>
        <dbReference type="PROSITE" id="PS51462"/>
    </source>
</evidence>
<name>A0ABZ1XF57_9ACTN</name>
<evidence type="ECO:0000313" key="7">
    <source>
        <dbReference type="EMBL" id="WUT82143.1"/>
    </source>
</evidence>
<sequence length="183" mass="19108">MTGTSKTSKQPVKDSHCAACGSPYPSASAGWPRPCAACGTVTYRNPLPVALALLPVTDARGTGLVVITRAVEPHVGRCALPGGFVDDGELWQEAVVRELYEETGIEASAAEVRLADALSSPHHVLLFGLLPARAAAGLPPPAPTDETAGWRVLRHPEELAFPLHTQVVRAWFGGGEGAGRLGC</sequence>
<dbReference type="Gene3D" id="3.90.79.10">
    <property type="entry name" value="Nucleoside Triphosphate Pyrophosphohydrolase"/>
    <property type="match status" value="1"/>
</dbReference>
<organism evidence="7 8">
    <name type="scientific">Streptomyces melanogenes</name>
    <dbReference type="NCBI Taxonomy" id="67326"/>
    <lineage>
        <taxon>Bacteria</taxon>
        <taxon>Bacillati</taxon>
        <taxon>Actinomycetota</taxon>
        <taxon>Actinomycetes</taxon>
        <taxon>Kitasatosporales</taxon>
        <taxon>Streptomycetaceae</taxon>
        <taxon>Streptomyces</taxon>
    </lineage>
</organism>
<dbReference type="Proteomes" id="UP001432060">
    <property type="component" value="Chromosome"/>
</dbReference>
<feature type="domain" description="Nudix hydrolase" evidence="6">
    <location>
        <begin position="46"/>
        <end position="174"/>
    </location>
</feature>
<keyword evidence="3 5" id="KW-0378">Hydrolase</keyword>
<dbReference type="InterPro" id="IPR015797">
    <property type="entry name" value="NUDIX_hydrolase-like_dom_sf"/>
</dbReference>
<dbReference type="SUPFAM" id="SSF55811">
    <property type="entry name" value="Nudix"/>
    <property type="match status" value="1"/>
</dbReference>
<dbReference type="PROSITE" id="PS51462">
    <property type="entry name" value="NUDIX"/>
    <property type="match status" value="1"/>
</dbReference>
<evidence type="ECO:0000256" key="1">
    <source>
        <dbReference type="ARBA" id="ARBA00001946"/>
    </source>
</evidence>
<dbReference type="PROSITE" id="PS00893">
    <property type="entry name" value="NUDIX_BOX"/>
    <property type="match status" value="1"/>
</dbReference>
<keyword evidence="8" id="KW-1185">Reference proteome</keyword>
<dbReference type="RefSeq" id="WP_329396987.1">
    <property type="nucleotide sequence ID" value="NZ_CP109019.1"/>
</dbReference>
<dbReference type="PANTHER" id="PTHR43222:SF12">
    <property type="entry name" value="NUDIX HYDROLASE"/>
    <property type="match status" value="1"/>
</dbReference>
<comment type="cofactor">
    <cofactor evidence="1">
        <name>Mg(2+)</name>
        <dbReference type="ChEBI" id="CHEBI:18420"/>
    </cofactor>
</comment>
<keyword evidence="4" id="KW-0460">Magnesium</keyword>